<feature type="region of interest" description="Disordered" evidence="1">
    <location>
        <begin position="991"/>
        <end position="1035"/>
    </location>
</feature>
<evidence type="ECO:0000313" key="3">
    <source>
        <dbReference type="Proteomes" id="UP000078544"/>
    </source>
</evidence>
<feature type="compositionally biased region" description="Low complexity" evidence="1">
    <location>
        <begin position="427"/>
        <end position="437"/>
    </location>
</feature>
<feature type="compositionally biased region" description="Polar residues" evidence="1">
    <location>
        <begin position="254"/>
        <end position="267"/>
    </location>
</feature>
<organism evidence="2 3">
    <name type="scientific">Moelleriella libera RCEF 2490</name>
    <dbReference type="NCBI Taxonomy" id="1081109"/>
    <lineage>
        <taxon>Eukaryota</taxon>
        <taxon>Fungi</taxon>
        <taxon>Dikarya</taxon>
        <taxon>Ascomycota</taxon>
        <taxon>Pezizomycotina</taxon>
        <taxon>Sordariomycetes</taxon>
        <taxon>Hypocreomycetidae</taxon>
        <taxon>Hypocreales</taxon>
        <taxon>Clavicipitaceae</taxon>
        <taxon>Moelleriella</taxon>
    </lineage>
</organism>
<feature type="compositionally biased region" description="Polar residues" evidence="1">
    <location>
        <begin position="87"/>
        <end position="100"/>
    </location>
</feature>
<dbReference type="STRING" id="1081109.A0A166VLZ1"/>
<proteinExistence type="predicted"/>
<dbReference type="AlphaFoldDB" id="A0A166VLZ1"/>
<feature type="region of interest" description="Disordered" evidence="1">
    <location>
        <begin position="725"/>
        <end position="745"/>
    </location>
</feature>
<feature type="compositionally biased region" description="Basic and acidic residues" evidence="1">
    <location>
        <begin position="239"/>
        <end position="248"/>
    </location>
</feature>
<evidence type="ECO:0000313" key="2">
    <source>
        <dbReference type="EMBL" id="OAA33806.1"/>
    </source>
</evidence>
<feature type="compositionally biased region" description="Basic and acidic residues" evidence="1">
    <location>
        <begin position="387"/>
        <end position="401"/>
    </location>
</feature>
<protein>
    <submittedName>
        <fullName evidence="2">Uncharacterized protein</fullName>
    </submittedName>
</protein>
<feature type="compositionally biased region" description="Basic and acidic residues" evidence="1">
    <location>
        <begin position="415"/>
        <end position="426"/>
    </location>
</feature>
<feature type="compositionally biased region" description="Polar residues" evidence="1">
    <location>
        <begin position="158"/>
        <end position="171"/>
    </location>
</feature>
<dbReference type="Proteomes" id="UP000078544">
    <property type="component" value="Unassembled WGS sequence"/>
</dbReference>
<feature type="compositionally biased region" description="Polar residues" evidence="1">
    <location>
        <begin position="186"/>
        <end position="203"/>
    </location>
</feature>
<feature type="compositionally biased region" description="Basic and acidic residues" evidence="1">
    <location>
        <begin position="616"/>
        <end position="634"/>
    </location>
</feature>
<feature type="compositionally biased region" description="Basic and acidic residues" evidence="1">
    <location>
        <begin position="1023"/>
        <end position="1035"/>
    </location>
</feature>
<feature type="region of interest" description="Disordered" evidence="1">
    <location>
        <begin position="229"/>
        <end position="519"/>
    </location>
</feature>
<feature type="compositionally biased region" description="Pro residues" evidence="1">
    <location>
        <begin position="118"/>
        <end position="141"/>
    </location>
</feature>
<feature type="compositionally biased region" description="Low complexity" evidence="1">
    <location>
        <begin position="471"/>
        <end position="484"/>
    </location>
</feature>
<name>A0A166VLZ1_9HYPO</name>
<dbReference type="OrthoDB" id="3870679at2759"/>
<feature type="compositionally biased region" description="Basic and acidic residues" evidence="1">
    <location>
        <begin position="991"/>
        <end position="1015"/>
    </location>
</feature>
<feature type="compositionally biased region" description="Pro residues" evidence="1">
    <location>
        <begin position="735"/>
        <end position="744"/>
    </location>
</feature>
<dbReference type="EMBL" id="AZGY01000001">
    <property type="protein sequence ID" value="OAA33806.1"/>
    <property type="molecule type" value="Genomic_DNA"/>
</dbReference>
<accession>A0A166VLZ1</accession>
<comment type="caution">
    <text evidence="2">The sequence shown here is derived from an EMBL/GenBank/DDBJ whole genome shotgun (WGS) entry which is preliminary data.</text>
</comment>
<feature type="compositionally biased region" description="Polar residues" evidence="1">
    <location>
        <begin position="43"/>
        <end position="66"/>
    </location>
</feature>
<sequence length="1035" mass="113812">MSVSVLPQEHLRLSSGSPRGHFKKHKILPRPRSEQPLDDQRARSTSRASDMTVDTSASVSQTSSPRTLKHQPKRIGSGPDLPPTPPNYSRASSGSHTAISPNPHLPDAGSRTPQGPTTRPPATPPDQRSPPTPDFTPPQPLNRPEALRPPTRDRSFSKALSVTTDSRTGSFKTAREEQLSSEDETSSLSARTILASSNPSQATMLRIPSDTIKHVQPQALGVALERLQPGSEKSYAPRHHCDFARFDGDWASPSPRQEQNARSSRAVQGSKLAPEPVTPGLPRANAKTVAPEDKHVTPTGNSRDVRRPSSQRSVSVKLAQVTPPKANHRPGNEIIRPSRSGSPGKARSTRHHDMSKLYPTSTVIGALLVDQPSPLQRQRTLRHVQKRRELREPNHKEDRATDSVAQVNLPPPSRTRSESVRRHDSHTSATSATSAASGRARLELLKNGAIPVVVIPDRGSSQKSKSREPSLRSSSSRQSKGTRSAGSSRVDHSSGPNVDLLPDRQAREARSNIASSTSLPKLLDAAQIVPDCSSSSVPSGSSRTSRTESLTVESIRALNEMHQRNKEPSPPNLDSASGPVVSDAAALADFKKSVHKSSVPPTPMSPNVSTQLPETPRSDGREFSCADHHDDGASTKKYSSRATPFSVMSLETNWTALEVSEAQAIHMYPHQNSSVLMVDHSIKPSDAPGAAEPMGTPMEMEKPPIITATSPEGGVTTPIRRQSLEEVDSPLRNPRAPPDPPSGPPEINFIPATPSGLTPAEEKTLQLGNLYETVTERPAPRQSMVKRAFSRRRNSISYPPRTNAQPGLLTRALSLTRTDRRSTDGNRPRILHPEMDAEYADPEDEPAEQTKLHPHWRPQWDMSEESYRYPPVDNRPRPLKRSLSARMKRTFAILPARDEHRLSDSFGPERRTIRRTPSGNLKVMRRRSSADSLRLLTHLQHSASGGSPGQELLRGREAQRWPGQTFGKLRRSSSVGGAFEMLPSLTRMWSERKRERRTRELRQKISGPREVRDGVYDMIRSSATKDQRRGEIPQT</sequence>
<gene>
    <name evidence="2" type="ORF">AAL_01271</name>
</gene>
<reference evidence="2 3" key="1">
    <citation type="journal article" date="2016" name="Genome Biol. Evol.">
        <title>Divergent and convergent evolution of fungal pathogenicity.</title>
        <authorList>
            <person name="Shang Y."/>
            <person name="Xiao G."/>
            <person name="Zheng P."/>
            <person name="Cen K."/>
            <person name="Zhan S."/>
            <person name="Wang C."/>
        </authorList>
    </citation>
    <scope>NUCLEOTIDE SEQUENCE [LARGE SCALE GENOMIC DNA]</scope>
    <source>
        <strain evidence="2 3">RCEF 2490</strain>
    </source>
</reference>
<feature type="region of interest" description="Disordered" evidence="1">
    <location>
        <begin position="1"/>
        <end position="208"/>
    </location>
</feature>
<keyword evidence="3" id="KW-1185">Reference proteome</keyword>
<feature type="compositionally biased region" description="Basic and acidic residues" evidence="1">
    <location>
        <begin position="31"/>
        <end position="42"/>
    </location>
</feature>
<feature type="compositionally biased region" description="Basic residues" evidence="1">
    <location>
        <begin position="20"/>
        <end position="29"/>
    </location>
</feature>
<feature type="region of interest" description="Disordered" evidence="1">
    <location>
        <begin position="531"/>
        <end position="551"/>
    </location>
</feature>
<feature type="compositionally biased region" description="Low complexity" evidence="1">
    <location>
        <begin position="533"/>
        <end position="544"/>
    </location>
</feature>
<feature type="compositionally biased region" description="Basic and acidic residues" evidence="1">
    <location>
        <begin position="501"/>
        <end position="510"/>
    </location>
</feature>
<evidence type="ECO:0000256" key="1">
    <source>
        <dbReference type="SAM" id="MobiDB-lite"/>
    </source>
</evidence>
<feature type="region of interest" description="Disordered" evidence="1">
    <location>
        <begin position="592"/>
        <end position="641"/>
    </location>
</feature>